<dbReference type="InterPro" id="IPR015424">
    <property type="entry name" value="PyrdxlP-dep_Trfase"/>
</dbReference>
<evidence type="ECO:0000256" key="2">
    <source>
        <dbReference type="ARBA" id="ARBA00037999"/>
    </source>
</evidence>
<evidence type="ECO:0000256" key="5">
    <source>
        <dbReference type="RuleBase" id="RU004508"/>
    </source>
</evidence>
<gene>
    <name evidence="6" type="ORF">D7S86_25020</name>
</gene>
<evidence type="ECO:0000256" key="1">
    <source>
        <dbReference type="ARBA" id="ARBA00022898"/>
    </source>
</evidence>
<dbReference type="OrthoDB" id="9804264at2"/>
<sequence>MLEDSDKAMHVGQLNFPSWDAFQSAFSDIFDRGFYSNHGPLTAELDRALAAYLNVKHAICVTNGTIALMLVLRSLDLKGNVITPSFTFPATVQSIVWAGLTPVFCDVDPETHVLDARRVEPLVTDSTAAILGVHLWGRPCDPHGLTDLAQRRGLKLVFDAAHATGCRFKGVPIGGLGHAEIFSFHATKILNAAEGGCITTNDDLLAAKLRAARSFHDMGFVTSGLLRMNAKMSEAQAAMALIGLRNIDALIVDNRERYLHYRRLLADVPGLRVIDYGDDGQSNYQYVVAQIDESVFGTSRDRLMNELWNRNIYVRRYFWPATHLCPPFDDTPWSLPVTEQLCETLIQFPSGQGITESDIDKVCRMVRDIRERAI</sequence>
<organism evidence="6 7">
    <name type="scientific">Pararobbsia silviterrae</name>
    <dbReference type="NCBI Taxonomy" id="1792498"/>
    <lineage>
        <taxon>Bacteria</taxon>
        <taxon>Pseudomonadati</taxon>
        <taxon>Pseudomonadota</taxon>
        <taxon>Betaproteobacteria</taxon>
        <taxon>Burkholderiales</taxon>
        <taxon>Burkholderiaceae</taxon>
        <taxon>Pararobbsia</taxon>
    </lineage>
</organism>
<comment type="caution">
    <text evidence="6">The sequence shown here is derived from an EMBL/GenBank/DDBJ whole genome shotgun (WGS) entry which is preliminary data.</text>
</comment>
<dbReference type="InterPro" id="IPR000653">
    <property type="entry name" value="DegT/StrS_aminotransferase"/>
</dbReference>
<protein>
    <submittedName>
        <fullName evidence="6">Aminotransferase class I/II-fold pyridoxal phosphate-dependent enzyme</fullName>
    </submittedName>
</protein>
<dbReference type="PIRSF" id="PIRSF000390">
    <property type="entry name" value="PLP_StrS"/>
    <property type="match status" value="1"/>
</dbReference>
<dbReference type="SUPFAM" id="SSF53383">
    <property type="entry name" value="PLP-dependent transferases"/>
    <property type="match status" value="1"/>
</dbReference>
<evidence type="ECO:0000256" key="4">
    <source>
        <dbReference type="PIRSR" id="PIRSR000390-2"/>
    </source>
</evidence>
<dbReference type="CDD" id="cd00616">
    <property type="entry name" value="AHBA_syn"/>
    <property type="match status" value="1"/>
</dbReference>
<dbReference type="Pfam" id="PF01041">
    <property type="entry name" value="DegT_DnrJ_EryC1"/>
    <property type="match status" value="1"/>
</dbReference>
<dbReference type="Gene3D" id="3.90.1150.10">
    <property type="entry name" value="Aspartate Aminotransferase, domain 1"/>
    <property type="match status" value="1"/>
</dbReference>
<dbReference type="GO" id="GO:0008483">
    <property type="term" value="F:transaminase activity"/>
    <property type="evidence" value="ECO:0007669"/>
    <property type="project" value="UniProtKB-KW"/>
</dbReference>
<keyword evidence="1 4" id="KW-0663">Pyridoxal phosphate</keyword>
<dbReference type="GO" id="GO:0030170">
    <property type="term" value="F:pyridoxal phosphate binding"/>
    <property type="evidence" value="ECO:0007669"/>
    <property type="project" value="TreeGrafter"/>
</dbReference>
<name>A0A494X667_9BURK</name>
<evidence type="ECO:0000313" key="7">
    <source>
        <dbReference type="Proteomes" id="UP000270342"/>
    </source>
</evidence>
<evidence type="ECO:0000256" key="3">
    <source>
        <dbReference type="PIRSR" id="PIRSR000390-1"/>
    </source>
</evidence>
<keyword evidence="6" id="KW-0808">Transferase</keyword>
<dbReference type="PANTHER" id="PTHR30244">
    <property type="entry name" value="TRANSAMINASE"/>
    <property type="match status" value="1"/>
</dbReference>
<feature type="modified residue" description="N6-(pyridoxal phosphate)lysine" evidence="4">
    <location>
        <position position="188"/>
    </location>
</feature>
<keyword evidence="6" id="KW-0032">Aminotransferase</keyword>
<dbReference type="PANTHER" id="PTHR30244:SF9">
    <property type="entry name" value="PROTEIN RV3402C"/>
    <property type="match status" value="1"/>
</dbReference>
<dbReference type="AlphaFoldDB" id="A0A494X667"/>
<accession>A0A494X667</accession>
<dbReference type="Gene3D" id="3.40.640.10">
    <property type="entry name" value="Type I PLP-dependent aspartate aminotransferase-like (Major domain)"/>
    <property type="match status" value="1"/>
</dbReference>
<dbReference type="Proteomes" id="UP000270342">
    <property type="component" value="Unassembled WGS sequence"/>
</dbReference>
<evidence type="ECO:0000313" key="6">
    <source>
        <dbReference type="EMBL" id="RKP46185.1"/>
    </source>
</evidence>
<dbReference type="InterPro" id="IPR015421">
    <property type="entry name" value="PyrdxlP-dep_Trfase_major"/>
</dbReference>
<dbReference type="InterPro" id="IPR015422">
    <property type="entry name" value="PyrdxlP-dep_Trfase_small"/>
</dbReference>
<dbReference type="EMBL" id="RBZU01000015">
    <property type="protein sequence ID" value="RKP46185.1"/>
    <property type="molecule type" value="Genomic_DNA"/>
</dbReference>
<reference evidence="6 7" key="1">
    <citation type="submission" date="2018-10" db="EMBL/GenBank/DDBJ databases">
        <title>Robbsia sp. DHC34, isolated from soil.</title>
        <authorList>
            <person name="Gao Z.-H."/>
            <person name="Qiu L.-H."/>
        </authorList>
    </citation>
    <scope>NUCLEOTIDE SEQUENCE [LARGE SCALE GENOMIC DNA]</scope>
    <source>
        <strain evidence="6 7">DHC34</strain>
    </source>
</reference>
<dbReference type="RefSeq" id="WP_121090547.1">
    <property type="nucleotide sequence ID" value="NZ_RBZU01000015.1"/>
</dbReference>
<comment type="similarity">
    <text evidence="2 5">Belongs to the DegT/DnrJ/EryC1 family.</text>
</comment>
<feature type="active site" description="Proton acceptor" evidence="3">
    <location>
        <position position="188"/>
    </location>
</feature>
<keyword evidence="7" id="KW-1185">Reference proteome</keyword>
<dbReference type="GO" id="GO:0000271">
    <property type="term" value="P:polysaccharide biosynthetic process"/>
    <property type="evidence" value="ECO:0007669"/>
    <property type="project" value="TreeGrafter"/>
</dbReference>
<proteinExistence type="inferred from homology"/>